<feature type="domain" description="DUF7626" evidence="3">
    <location>
        <begin position="180"/>
        <end position="233"/>
    </location>
</feature>
<dbReference type="Proteomes" id="UP000002668">
    <property type="component" value="Genome"/>
</dbReference>
<keyword evidence="2" id="KW-0732">Signal</keyword>
<keyword evidence="5" id="KW-1185">Reference proteome</keyword>
<dbReference type="VEuPathDB" id="FungiDB:LEMA_P076610.1"/>
<dbReference type="AlphaFoldDB" id="E5A8X7"/>
<organism evidence="5">
    <name type="scientific">Leptosphaeria maculans (strain JN3 / isolate v23.1.3 / race Av1-4-5-6-7-8)</name>
    <name type="common">Blackleg fungus</name>
    <name type="synonym">Phoma lingam</name>
    <dbReference type="NCBI Taxonomy" id="985895"/>
    <lineage>
        <taxon>Eukaryota</taxon>
        <taxon>Fungi</taxon>
        <taxon>Dikarya</taxon>
        <taxon>Ascomycota</taxon>
        <taxon>Pezizomycotina</taxon>
        <taxon>Dothideomycetes</taxon>
        <taxon>Pleosporomycetidae</taxon>
        <taxon>Pleosporales</taxon>
        <taxon>Pleosporineae</taxon>
        <taxon>Leptosphaeriaceae</taxon>
        <taxon>Plenodomus</taxon>
        <taxon>Plenodomus lingam/Leptosphaeria maculans species complex</taxon>
    </lineage>
</organism>
<reference evidence="5" key="1">
    <citation type="journal article" date="2011" name="Nat. Commun.">
        <title>Effector diversification within compartments of the Leptosphaeria maculans genome affected by Repeat-Induced Point mutations.</title>
        <authorList>
            <person name="Rouxel T."/>
            <person name="Grandaubert J."/>
            <person name="Hane J.K."/>
            <person name="Hoede C."/>
            <person name="van de Wouw A.P."/>
            <person name="Couloux A."/>
            <person name="Dominguez V."/>
            <person name="Anthouard V."/>
            <person name="Bally P."/>
            <person name="Bourras S."/>
            <person name="Cozijnsen A.J."/>
            <person name="Ciuffetti L.M."/>
            <person name="Degrave A."/>
            <person name="Dilmaghani A."/>
            <person name="Duret L."/>
            <person name="Fudal I."/>
            <person name="Goodwin S.B."/>
            <person name="Gout L."/>
            <person name="Glaser N."/>
            <person name="Linglin J."/>
            <person name="Kema G.H.J."/>
            <person name="Lapalu N."/>
            <person name="Lawrence C.B."/>
            <person name="May K."/>
            <person name="Meyer M."/>
            <person name="Ollivier B."/>
            <person name="Poulain J."/>
            <person name="Schoch C.L."/>
            <person name="Simon A."/>
            <person name="Spatafora J.W."/>
            <person name="Stachowiak A."/>
            <person name="Turgeon B.G."/>
            <person name="Tyler B.M."/>
            <person name="Vincent D."/>
            <person name="Weissenbach J."/>
            <person name="Amselem J."/>
            <person name="Quesneville H."/>
            <person name="Oliver R.P."/>
            <person name="Wincker P."/>
            <person name="Balesdent M.-H."/>
            <person name="Howlett B.J."/>
        </authorList>
    </citation>
    <scope>NUCLEOTIDE SEQUENCE [LARGE SCALE GENOMIC DNA]</scope>
    <source>
        <strain evidence="5">JN3 / isolate v23.1.3 / race Av1-4-5-6-7-8</strain>
    </source>
</reference>
<feature type="signal peptide" evidence="2">
    <location>
        <begin position="1"/>
        <end position="26"/>
    </location>
</feature>
<protein>
    <recommendedName>
        <fullName evidence="3">DUF7626 domain-containing protein</fullName>
    </recommendedName>
</protein>
<dbReference type="InParanoid" id="E5A8X7"/>
<feature type="region of interest" description="Disordered" evidence="1">
    <location>
        <begin position="63"/>
        <end position="121"/>
    </location>
</feature>
<feature type="region of interest" description="Disordered" evidence="1">
    <location>
        <begin position="532"/>
        <end position="557"/>
    </location>
</feature>
<name>E5A8X7_LEPMJ</name>
<dbReference type="eggNOG" id="ENOG502SRRG">
    <property type="taxonomic scope" value="Eukaryota"/>
</dbReference>
<evidence type="ECO:0000313" key="5">
    <source>
        <dbReference type="Proteomes" id="UP000002668"/>
    </source>
</evidence>
<dbReference type="OrthoDB" id="5321209at2759"/>
<feature type="compositionally biased region" description="Acidic residues" evidence="1">
    <location>
        <begin position="63"/>
        <end position="81"/>
    </location>
</feature>
<dbReference type="OMA" id="EGYKEWE"/>
<proteinExistence type="predicted"/>
<evidence type="ECO:0000259" key="3">
    <source>
        <dbReference type="Pfam" id="PF24625"/>
    </source>
</evidence>
<feature type="region of interest" description="Disordered" evidence="1">
    <location>
        <begin position="394"/>
        <end position="433"/>
    </location>
</feature>
<dbReference type="Pfam" id="PF24625">
    <property type="entry name" value="DUF7626"/>
    <property type="match status" value="1"/>
</dbReference>
<evidence type="ECO:0000256" key="1">
    <source>
        <dbReference type="SAM" id="MobiDB-lite"/>
    </source>
</evidence>
<dbReference type="EMBL" id="FP929137">
    <property type="protein sequence ID" value="CBY00072.1"/>
    <property type="molecule type" value="Genomic_DNA"/>
</dbReference>
<dbReference type="HOGENOM" id="CLU_489209_0_0_1"/>
<sequence>MTFKLLFSSLSLSLSLSLSETHTIEASRPKTATIHDETMENINFDDNINDVGDDVDDEAVSENDGFVDDAEEPDDIDDDDFMLQGYDDLGLPNHQEESESCETEDLLEPSSTGNNRKRVRTSSPRIDNAFPIDSAKGFVLDDDGDRLPTKSSRVLGTFGRRDRRKGECLPAYHKRVSACLDIDDQLLMDMRDHGYTDVAIANRLAQNGGTRYNSKSISTRIMRIRLAQTANVDFLLAEGYKEWETEDDKLLMRAFALADIETNYEIERARAWRFRKVSDYMRRLNKDALFSANACRDRYNAITCGTAAIPTEEDDDPDTRRAEREAFCFAREEVRNKEKAEKDAQEAIENKAKEEARAAHAQRSEEVANRIAEKEAAVAQRLIKRAATAQIRAQKASANKTAKTQRNQQIKKQKALADAKVNKATGKRASSTSTAVTLPAMKDVTLDTPDPRGYLSLHDLREMCEDRGFEVTGKNKDKLVQDLKDADEEWNKEDLTKMCRAKGLAINGTKLQMKYRMAMAAAKSYPSFNAGVAGAEVEEEEEPEEQEEDDDMEFNIE</sequence>
<evidence type="ECO:0000313" key="4">
    <source>
        <dbReference type="EMBL" id="CBY00072.1"/>
    </source>
</evidence>
<gene>
    <name evidence="4" type="ORF">LEMA_P076610.1</name>
</gene>
<feature type="chain" id="PRO_5003195091" description="DUF7626 domain-containing protein" evidence="2">
    <location>
        <begin position="27"/>
        <end position="557"/>
    </location>
</feature>
<dbReference type="InterPro" id="IPR056043">
    <property type="entry name" value="DUF7626"/>
</dbReference>
<feature type="compositionally biased region" description="Polar residues" evidence="1">
    <location>
        <begin position="396"/>
        <end position="408"/>
    </location>
</feature>
<evidence type="ECO:0000256" key="2">
    <source>
        <dbReference type="SAM" id="SignalP"/>
    </source>
</evidence>
<feature type="compositionally biased region" description="Acidic residues" evidence="1">
    <location>
        <begin position="536"/>
        <end position="557"/>
    </location>
</feature>
<feature type="compositionally biased region" description="Acidic residues" evidence="1">
    <location>
        <begin position="98"/>
        <end position="107"/>
    </location>
</feature>
<accession>E5A8X7</accession>